<dbReference type="PANTHER" id="PTHR11669">
    <property type="entry name" value="REPLICATION FACTOR C / DNA POLYMERASE III GAMMA-TAU SUBUNIT"/>
    <property type="match status" value="1"/>
</dbReference>
<sequence>MHAYLIVGTSKESIELQKQHILETYELKELTFKPHKIADVREVIHLAAQAFNNTAFILEDMQFASVEAQNALLKMLEEPTSDLTFILTTNNLHTILPTVRSRCSIIVASIDSVIENSEMIETFLSADIGERLQIVSSLTKREDAITFIQSLQVILTKTMSENMANAALADASLKAAYALAKNANPSLTLTNMVLKIS</sequence>
<protein>
    <recommendedName>
        <fullName evidence="3">DNA polymerase III subunit delta</fullName>
    </recommendedName>
</protein>
<dbReference type="STRING" id="1802500.A2801_02880"/>
<accession>A0A1F7YNG1</accession>
<dbReference type="GO" id="GO:0006261">
    <property type="term" value="P:DNA-templated DNA replication"/>
    <property type="evidence" value="ECO:0007669"/>
    <property type="project" value="TreeGrafter"/>
</dbReference>
<evidence type="ECO:0000313" key="2">
    <source>
        <dbReference type="Proteomes" id="UP000177263"/>
    </source>
</evidence>
<gene>
    <name evidence="1" type="ORF">A2801_02880</name>
</gene>
<proteinExistence type="predicted"/>
<evidence type="ECO:0008006" key="3">
    <source>
        <dbReference type="Google" id="ProtNLM"/>
    </source>
</evidence>
<dbReference type="Proteomes" id="UP000177263">
    <property type="component" value="Unassembled WGS sequence"/>
</dbReference>
<evidence type="ECO:0000313" key="1">
    <source>
        <dbReference type="EMBL" id="OGM28881.1"/>
    </source>
</evidence>
<dbReference type="EMBL" id="MGGM01000023">
    <property type="protein sequence ID" value="OGM28881.1"/>
    <property type="molecule type" value="Genomic_DNA"/>
</dbReference>
<dbReference type="Gene3D" id="3.40.50.300">
    <property type="entry name" value="P-loop containing nucleotide triphosphate hydrolases"/>
    <property type="match status" value="1"/>
</dbReference>
<dbReference type="InterPro" id="IPR027417">
    <property type="entry name" value="P-loop_NTPase"/>
</dbReference>
<dbReference type="PANTHER" id="PTHR11669:SF8">
    <property type="entry name" value="DNA POLYMERASE III SUBUNIT DELTA"/>
    <property type="match status" value="1"/>
</dbReference>
<reference evidence="1 2" key="1">
    <citation type="journal article" date="2016" name="Nat. Commun.">
        <title>Thousands of microbial genomes shed light on interconnected biogeochemical processes in an aquifer system.</title>
        <authorList>
            <person name="Anantharaman K."/>
            <person name="Brown C.T."/>
            <person name="Hug L.A."/>
            <person name="Sharon I."/>
            <person name="Castelle C.J."/>
            <person name="Probst A.J."/>
            <person name="Thomas B.C."/>
            <person name="Singh A."/>
            <person name="Wilkins M.J."/>
            <person name="Karaoz U."/>
            <person name="Brodie E.L."/>
            <person name="Williams K.H."/>
            <person name="Hubbard S.S."/>
            <person name="Banfield J.F."/>
        </authorList>
    </citation>
    <scope>NUCLEOTIDE SEQUENCE [LARGE SCALE GENOMIC DNA]</scope>
</reference>
<organism evidence="1 2">
    <name type="scientific">Candidatus Woesebacteria bacterium RIFCSPHIGHO2_01_FULL_41_10</name>
    <dbReference type="NCBI Taxonomy" id="1802500"/>
    <lineage>
        <taxon>Bacteria</taxon>
        <taxon>Candidatus Woeseibacteriota</taxon>
    </lineage>
</organism>
<dbReference type="Pfam" id="PF13177">
    <property type="entry name" value="DNA_pol3_delta2"/>
    <property type="match status" value="1"/>
</dbReference>
<comment type="caution">
    <text evidence="1">The sequence shown here is derived from an EMBL/GenBank/DDBJ whole genome shotgun (WGS) entry which is preliminary data.</text>
</comment>
<dbReference type="AlphaFoldDB" id="A0A1F7YNG1"/>
<name>A0A1F7YNG1_9BACT</name>
<dbReference type="InterPro" id="IPR050238">
    <property type="entry name" value="DNA_Rep/Repair_Clamp_Loader"/>
</dbReference>
<dbReference type="SUPFAM" id="SSF52540">
    <property type="entry name" value="P-loop containing nucleoside triphosphate hydrolases"/>
    <property type="match status" value="1"/>
</dbReference>